<dbReference type="PANTHER" id="PTHR48081:SF13">
    <property type="entry name" value="ALPHA_BETA HYDROLASE"/>
    <property type="match status" value="1"/>
</dbReference>
<dbReference type="EMBL" id="PQWO01000008">
    <property type="protein sequence ID" value="PZD72783.1"/>
    <property type="molecule type" value="Genomic_DNA"/>
</dbReference>
<keyword evidence="4" id="KW-1185">Reference proteome</keyword>
<dbReference type="Pfam" id="PF20434">
    <property type="entry name" value="BD-FAE"/>
    <property type="match status" value="1"/>
</dbReference>
<dbReference type="InterPro" id="IPR029058">
    <property type="entry name" value="AB_hydrolase_fold"/>
</dbReference>
<dbReference type="AlphaFoldDB" id="A0A2W1JGR7"/>
<sequence length="332" mass="36263">MKVQAEMWNLIRDLKVNGIYLLTAAVMLVGAPEALAQTSPQAERWGPRIVYEPTNNVEVISDLVYAQHEQGRTLKLDLYLPRDRSTETIPGIIAIRGGGWHQGDKEGFAPIASRLAEDGFAVASIEYRTSQEAPFPAAVHDVKAAVRWMRANAKQYGIDDTALGAIGGSAGAHLAILLATSSGIPELEGADPSLEISSQIQAAVGMATPSALTDFTERPVVQKFLAVSPAQDPKSWILASPISHVDQTDPPLLLLHSDSDDIVPYQQSVKLAQRYEGAGIFSEVVKIPRAPHAFWHFPTWFDEVMARTITFFDAELRSPRRSATEPEIPSDF</sequence>
<keyword evidence="1 3" id="KW-0378">Hydrolase</keyword>
<organism evidence="3 4">
    <name type="scientific">Acaryochloris thomasi RCC1774</name>
    <dbReference type="NCBI Taxonomy" id="1764569"/>
    <lineage>
        <taxon>Bacteria</taxon>
        <taxon>Bacillati</taxon>
        <taxon>Cyanobacteriota</taxon>
        <taxon>Cyanophyceae</taxon>
        <taxon>Acaryochloridales</taxon>
        <taxon>Acaryochloridaceae</taxon>
        <taxon>Acaryochloris</taxon>
        <taxon>Acaryochloris thomasi</taxon>
    </lineage>
</organism>
<evidence type="ECO:0000313" key="4">
    <source>
        <dbReference type="Proteomes" id="UP000248857"/>
    </source>
</evidence>
<proteinExistence type="predicted"/>
<dbReference type="InterPro" id="IPR050300">
    <property type="entry name" value="GDXG_lipolytic_enzyme"/>
</dbReference>
<dbReference type="Gene3D" id="3.40.50.1820">
    <property type="entry name" value="alpha/beta hydrolase"/>
    <property type="match status" value="1"/>
</dbReference>
<dbReference type="GO" id="GO:0106435">
    <property type="term" value="F:carboxylesterase activity"/>
    <property type="evidence" value="ECO:0007669"/>
    <property type="project" value="UniProtKB-EC"/>
</dbReference>
<dbReference type="InterPro" id="IPR049492">
    <property type="entry name" value="BD-FAE-like_dom"/>
</dbReference>
<dbReference type="Proteomes" id="UP000248857">
    <property type="component" value="Unassembled WGS sequence"/>
</dbReference>
<dbReference type="PANTHER" id="PTHR48081">
    <property type="entry name" value="AB HYDROLASE SUPERFAMILY PROTEIN C4A8.06C"/>
    <property type="match status" value="1"/>
</dbReference>
<reference evidence="3 4" key="1">
    <citation type="journal article" date="2018" name="Sci. Rep.">
        <title>A novel species of the marine cyanobacterium Acaryochloris with a unique pigment content and lifestyle.</title>
        <authorList>
            <person name="Partensky F."/>
            <person name="Six C."/>
            <person name="Ratin M."/>
            <person name="Garczarek L."/>
            <person name="Vaulot D."/>
            <person name="Probert I."/>
            <person name="Calteau A."/>
            <person name="Gourvil P."/>
            <person name="Marie D."/>
            <person name="Grebert T."/>
            <person name="Bouchier C."/>
            <person name="Le Panse S."/>
            <person name="Gachenot M."/>
            <person name="Rodriguez F."/>
            <person name="Garrido J.L."/>
        </authorList>
    </citation>
    <scope>NUCLEOTIDE SEQUENCE [LARGE SCALE GENOMIC DNA]</scope>
    <source>
        <strain evidence="3 4">RCC1774</strain>
    </source>
</reference>
<dbReference type="OrthoDB" id="24847at2"/>
<evidence type="ECO:0000256" key="1">
    <source>
        <dbReference type="ARBA" id="ARBA00022801"/>
    </source>
</evidence>
<protein>
    <submittedName>
        <fullName evidence="3">Carboxylesterase NlhH</fullName>
        <ecNumber evidence="3">3.1.1.1</ecNumber>
    </submittedName>
</protein>
<accession>A0A2W1JGR7</accession>
<dbReference type="SUPFAM" id="SSF53474">
    <property type="entry name" value="alpha/beta-Hydrolases"/>
    <property type="match status" value="1"/>
</dbReference>
<feature type="domain" description="BD-FAE-like" evidence="2">
    <location>
        <begin position="76"/>
        <end position="274"/>
    </location>
</feature>
<dbReference type="EC" id="3.1.1.1" evidence="3"/>
<evidence type="ECO:0000313" key="3">
    <source>
        <dbReference type="EMBL" id="PZD72783.1"/>
    </source>
</evidence>
<dbReference type="RefSeq" id="WP_110986779.1">
    <property type="nucleotide sequence ID" value="NZ_CAWNWM010000008.1"/>
</dbReference>
<gene>
    <name evidence="3" type="primary">nlhH_2</name>
    <name evidence="3" type="ORF">C1752_03343</name>
</gene>
<comment type="caution">
    <text evidence="3">The sequence shown here is derived from an EMBL/GenBank/DDBJ whole genome shotgun (WGS) entry which is preliminary data.</text>
</comment>
<name>A0A2W1JGR7_9CYAN</name>
<evidence type="ECO:0000259" key="2">
    <source>
        <dbReference type="Pfam" id="PF20434"/>
    </source>
</evidence>